<reference evidence="3 4" key="1">
    <citation type="submission" date="2019-06" db="EMBL/GenBank/DDBJ databases">
        <title>Sequencing the genomes of 1000 actinobacteria strains.</title>
        <authorList>
            <person name="Klenk H.-P."/>
        </authorList>
    </citation>
    <scope>NUCLEOTIDE SEQUENCE [LARGE SCALE GENOMIC DNA]</scope>
    <source>
        <strain evidence="3 4">DSM 25218</strain>
    </source>
</reference>
<dbReference type="InterPro" id="IPR052019">
    <property type="entry name" value="F420H2_bilvrd_red/Heme_oxyg"/>
</dbReference>
<dbReference type="InterPro" id="IPR011576">
    <property type="entry name" value="Pyridox_Oxase_N"/>
</dbReference>
<dbReference type="Pfam" id="PF01243">
    <property type="entry name" value="PNPOx_N"/>
    <property type="match status" value="1"/>
</dbReference>
<keyword evidence="1" id="KW-0560">Oxidoreductase</keyword>
<dbReference type="EMBL" id="VFOV01000001">
    <property type="protein sequence ID" value="TQL66739.1"/>
    <property type="molecule type" value="Genomic_DNA"/>
</dbReference>
<accession>A0A543A2C6</accession>
<evidence type="ECO:0000313" key="4">
    <source>
        <dbReference type="Proteomes" id="UP000320209"/>
    </source>
</evidence>
<dbReference type="GO" id="GO:0016627">
    <property type="term" value="F:oxidoreductase activity, acting on the CH-CH group of donors"/>
    <property type="evidence" value="ECO:0007669"/>
    <property type="project" value="TreeGrafter"/>
</dbReference>
<dbReference type="AlphaFoldDB" id="A0A543A2C6"/>
<dbReference type="SUPFAM" id="SSF50475">
    <property type="entry name" value="FMN-binding split barrel"/>
    <property type="match status" value="1"/>
</dbReference>
<dbReference type="RefSeq" id="WP_141778919.1">
    <property type="nucleotide sequence ID" value="NZ_VFOV01000001.1"/>
</dbReference>
<dbReference type="Gene3D" id="2.30.110.10">
    <property type="entry name" value="Electron Transport, Fmn-binding Protein, Chain A"/>
    <property type="match status" value="1"/>
</dbReference>
<name>A0A543A2C6_9ACTN</name>
<gene>
    <name evidence="3" type="ORF">FB381_0604</name>
</gene>
<organism evidence="3 4">
    <name type="scientific">Nocardioides albertanoniae</name>
    <dbReference type="NCBI Taxonomy" id="1175486"/>
    <lineage>
        <taxon>Bacteria</taxon>
        <taxon>Bacillati</taxon>
        <taxon>Actinomycetota</taxon>
        <taxon>Actinomycetes</taxon>
        <taxon>Propionibacteriales</taxon>
        <taxon>Nocardioidaceae</taxon>
        <taxon>Nocardioides</taxon>
    </lineage>
</organism>
<keyword evidence="4" id="KW-1185">Reference proteome</keyword>
<protein>
    <submittedName>
        <fullName evidence="3">Pyridoxamine 5'-phosphate oxidase family protein</fullName>
    </submittedName>
</protein>
<dbReference type="GO" id="GO:0005829">
    <property type="term" value="C:cytosol"/>
    <property type="evidence" value="ECO:0007669"/>
    <property type="project" value="TreeGrafter"/>
</dbReference>
<proteinExistence type="predicted"/>
<evidence type="ECO:0000313" key="3">
    <source>
        <dbReference type="EMBL" id="TQL66739.1"/>
    </source>
</evidence>
<dbReference type="OrthoDB" id="3693562at2"/>
<dbReference type="GO" id="GO:0070967">
    <property type="term" value="F:coenzyme F420 binding"/>
    <property type="evidence" value="ECO:0007669"/>
    <property type="project" value="TreeGrafter"/>
</dbReference>
<dbReference type="Proteomes" id="UP000320209">
    <property type="component" value="Unassembled WGS sequence"/>
</dbReference>
<sequence length="129" mass="14604">MRFTDAQLRYLRTQPLGRLATMAPDGGLQNNPVAFAIDDEHRIVIGGFEMGRSRKYRNAREHPQVAFVVDDLETIDPWKPRMIEIRGTAEALTDEDPPIEGMSREVLRITPTWTNHFGIDEPADETATA</sequence>
<dbReference type="InterPro" id="IPR012349">
    <property type="entry name" value="Split_barrel_FMN-bd"/>
</dbReference>
<feature type="domain" description="Pyridoxamine 5'-phosphate oxidase N-terminal" evidence="2">
    <location>
        <begin position="4"/>
        <end position="97"/>
    </location>
</feature>
<dbReference type="PANTHER" id="PTHR35176:SF6">
    <property type="entry name" value="HEME OXYGENASE HI_0854-RELATED"/>
    <property type="match status" value="1"/>
</dbReference>
<dbReference type="InterPro" id="IPR024031">
    <property type="entry name" value="MSMEG_5819/OxyR"/>
</dbReference>
<evidence type="ECO:0000259" key="2">
    <source>
        <dbReference type="Pfam" id="PF01243"/>
    </source>
</evidence>
<evidence type="ECO:0000256" key="1">
    <source>
        <dbReference type="ARBA" id="ARBA00023002"/>
    </source>
</evidence>
<dbReference type="NCBIfam" id="TIGR04023">
    <property type="entry name" value="PPOX_MSMEG_5819"/>
    <property type="match status" value="1"/>
</dbReference>
<comment type="caution">
    <text evidence="3">The sequence shown here is derived from an EMBL/GenBank/DDBJ whole genome shotgun (WGS) entry which is preliminary data.</text>
</comment>
<dbReference type="PANTHER" id="PTHR35176">
    <property type="entry name" value="HEME OXYGENASE HI_0854-RELATED"/>
    <property type="match status" value="1"/>
</dbReference>